<dbReference type="InterPro" id="IPR047057">
    <property type="entry name" value="MerR_fam"/>
</dbReference>
<feature type="coiled-coil region" evidence="2">
    <location>
        <begin position="84"/>
        <end position="111"/>
    </location>
</feature>
<dbReference type="Proteomes" id="UP000054099">
    <property type="component" value="Unassembled WGS sequence"/>
</dbReference>
<dbReference type="EMBL" id="LNQN01000002">
    <property type="protein sequence ID" value="KSU83233.1"/>
    <property type="molecule type" value="Genomic_DNA"/>
</dbReference>
<dbReference type="PANTHER" id="PTHR30204">
    <property type="entry name" value="REDOX-CYCLING DRUG-SENSING TRANSCRIPTIONAL ACTIVATOR SOXR"/>
    <property type="match status" value="1"/>
</dbReference>
<gene>
    <name evidence="4" type="ORF">AS030_11670</name>
</gene>
<accession>A0A0V8J8I4</accession>
<dbReference type="PROSITE" id="PS50937">
    <property type="entry name" value="HTH_MERR_2"/>
    <property type="match status" value="1"/>
</dbReference>
<dbReference type="GO" id="GO:0003700">
    <property type="term" value="F:DNA-binding transcription factor activity"/>
    <property type="evidence" value="ECO:0007669"/>
    <property type="project" value="InterPro"/>
</dbReference>
<keyword evidence="1" id="KW-0238">DNA-binding</keyword>
<dbReference type="SUPFAM" id="SSF46955">
    <property type="entry name" value="Putative DNA-binding domain"/>
    <property type="match status" value="1"/>
</dbReference>
<keyword evidence="2" id="KW-0175">Coiled coil</keyword>
<evidence type="ECO:0000256" key="2">
    <source>
        <dbReference type="SAM" id="Coils"/>
    </source>
</evidence>
<evidence type="ECO:0000256" key="1">
    <source>
        <dbReference type="ARBA" id="ARBA00023125"/>
    </source>
</evidence>
<evidence type="ECO:0000313" key="4">
    <source>
        <dbReference type="EMBL" id="KSU83233.1"/>
    </source>
</evidence>
<keyword evidence="5" id="KW-1185">Reference proteome</keyword>
<dbReference type="AlphaFoldDB" id="A0A0V8J8I4"/>
<evidence type="ECO:0000313" key="5">
    <source>
        <dbReference type="Proteomes" id="UP000054099"/>
    </source>
</evidence>
<dbReference type="PROSITE" id="PS00552">
    <property type="entry name" value="HTH_MERR_1"/>
    <property type="match status" value="1"/>
</dbReference>
<dbReference type="Gene3D" id="1.10.1660.10">
    <property type="match status" value="1"/>
</dbReference>
<evidence type="ECO:0000259" key="3">
    <source>
        <dbReference type="PROSITE" id="PS50937"/>
    </source>
</evidence>
<dbReference type="Pfam" id="PF13411">
    <property type="entry name" value="MerR_1"/>
    <property type="match status" value="1"/>
</dbReference>
<feature type="domain" description="HTH merR-type" evidence="3">
    <location>
        <begin position="3"/>
        <end position="72"/>
    </location>
</feature>
<sequence>MKTYSISEVAKELNLTVYTLRYYDKEGLMPFVERTPNGNRLFKESDISALKVIECLKATGMPIKEIKTFIDWCSEGDSTLEQRYKMFLERKANVEAQMEELKKTMEIIQHKCSYYKTAMDGGTEDIHKKEKLAKP</sequence>
<dbReference type="OrthoDB" id="9811174at2"/>
<dbReference type="SMART" id="SM00422">
    <property type="entry name" value="HTH_MERR"/>
    <property type="match status" value="1"/>
</dbReference>
<dbReference type="InterPro" id="IPR009061">
    <property type="entry name" value="DNA-bd_dom_put_sf"/>
</dbReference>
<dbReference type="RefSeq" id="WP_061972029.1">
    <property type="nucleotide sequence ID" value="NZ_FMAV01000002.1"/>
</dbReference>
<protein>
    <submittedName>
        <fullName evidence="4">MerR family transcriptional regulator</fullName>
    </submittedName>
</protein>
<reference evidence="4 5" key="1">
    <citation type="journal article" date="2014" name="Antonie Van Leeuwenhoek">
        <title>Fictibacillus enclensis sp. nov., isolated from marine sediment.</title>
        <authorList>
            <person name="Dastager S.G."/>
            <person name="Mawlankar R."/>
            <person name="Srinivasan K."/>
            <person name="Tang S.K."/>
            <person name="Lee J.C."/>
            <person name="Ramana V.V."/>
            <person name="Shouche Y.S."/>
        </authorList>
    </citation>
    <scope>NUCLEOTIDE SEQUENCE [LARGE SCALE GENOMIC DNA]</scope>
    <source>
        <strain evidence="4 5">NIO-1003</strain>
    </source>
</reference>
<name>A0A0V8J8I4_9BACL</name>
<dbReference type="InterPro" id="IPR000551">
    <property type="entry name" value="MerR-type_HTH_dom"/>
</dbReference>
<proteinExistence type="predicted"/>
<dbReference type="GO" id="GO:0003677">
    <property type="term" value="F:DNA binding"/>
    <property type="evidence" value="ECO:0007669"/>
    <property type="project" value="UniProtKB-KW"/>
</dbReference>
<dbReference type="PRINTS" id="PR00040">
    <property type="entry name" value="HTHMERR"/>
</dbReference>
<organism evidence="4 5">
    <name type="scientific">Fictibacillus enclensis</name>
    <dbReference type="NCBI Taxonomy" id="1017270"/>
    <lineage>
        <taxon>Bacteria</taxon>
        <taxon>Bacillati</taxon>
        <taxon>Bacillota</taxon>
        <taxon>Bacilli</taxon>
        <taxon>Bacillales</taxon>
        <taxon>Fictibacillaceae</taxon>
        <taxon>Fictibacillus</taxon>
    </lineage>
</organism>
<dbReference type="PANTHER" id="PTHR30204:SF82">
    <property type="entry name" value="TRANSCRIPTIONAL REGULATOR, MERR FAMILY"/>
    <property type="match status" value="1"/>
</dbReference>
<comment type="caution">
    <text evidence="4">The sequence shown here is derived from an EMBL/GenBank/DDBJ whole genome shotgun (WGS) entry which is preliminary data.</text>
</comment>
<dbReference type="CDD" id="cd01109">
    <property type="entry name" value="HTH_YyaN"/>
    <property type="match status" value="1"/>
</dbReference>